<evidence type="ECO:0000313" key="12">
    <source>
        <dbReference type="Proteomes" id="UP000009399"/>
    </source>
</evidence>
<dbReference type="Gene3D" id="3.40.1380.10">
    <property type="match status" value="1"/>
</dbReference>
<dbReference type="RefSeq" id="WP_014335552.1">
    <property type="nucleotide sequence ID" value="NC_019552.1"/>
</dbReference>
<protein>
    <recommendedName>
        <fullName evidence="10">ATP synthase gamma chain</fullName>
    </recommendedName>
    <alternativeName>
        <fullName evidence="10">ATP synthase F1 sector gamma subunit</fullName>
    </alternativeName>
    <alternativeName>
        <fullName evidence="10">F-ATPase gamma subunit</fullName>
    </alternativeName>
</protein>
<organism evidence="11 12">
    <name type="scientific">Mesomycoplasma hyorhinis SK76</name>
    <dbReference type="NCBI Taxonomy" id="1118964"/>
    <lineage>
        <taxon>Bacteria</taxon>
        <taxon>Bacillati</taxon>
        <taxon>Mycoplasmatota</taxon>
        <taxon>Mycoplasmoidales</taxon>
        <taxon>Metamycoplasmataceae</taxon>
        <taxon>Mesomycoplasma</taxon>
    </lineage>
</organism>
<evidence type="ECO:0000256" key="9">
    <source>
        <dbReference type="ARBA" id="ARBA00023310"/>
    </source>
</evidence>
<keyword evidence="8 10" id="KW-0139">CF(1)</keyword>
<dbReference type="InterPro" id="IPR000131">
    <property type="entry name" value="ATP_synth_F1_gsu"/>
</dbReference>
<dbReference type="GO" id="GO:0045259">
    <property type="term" value="C:proton-transporting ATP synthase complex"/>
    <property type="evidence" value="ECO:0007669"/>
    <property type="project" value="UniProtKB-KW"/>
</dbReference>
<keyword evidence="6 10" id="KW-0406">Ion transport</keyword>
<evidence type="ECO:0000256" key="1">
    <source>
        <dbReference type="ARBA" id="ARBA00003456"/>
    </source>
</evidence>
<dbReference type="NCBIfam" id="TIGR01146">
    <property type="entry name" value="ATPsyn_F1gamma"/>
    <property type="match status" value="1"/>
</dbReference>
<evidence type="ECO:0000256" key="8">
    <source>
        <dbReference type="ARBA" id="ARBA00023196"/>
    </source>
</evidence>
<evidence type="ECO:0000313" key="11">
    <source>
        <dbReference type="EMBL" id="AFX74177.1"/>
    </source>
</evidence>
<dbReference type="GO" id="GO:0042777">
    <property type="term" value="P:proton motive force-driven plasma membrane ATP synthesis"/>
    <property type="evidence" value="ECO:0007669"/>
    <property type="project" value="UniProtKB-UniRule"/>
</dbReference>
<gene>
    <name evidence="10" type="primary">atpG</name>
    <name evidence="11" type="ORF">MOS_248</name>
</gene>
<dbReference type="Proteomes" id="UP000009399">
    <property type="component" value="Chromosome"/>
</dbReference>
<evidence type="ECO:0000256" key="6">
    <source>
        <dbReference type="ARBA" id="ARBA00023065"/>
    </source>
</evidence>
<comment type="subcellular location">
    <subcellularLocation>
        <location evidence="10">Cell membrane</location>
        <topology evidence="10">Peripheral membrane protein</topology>
    </subcellularLocation>
    <subcellularLocation>
        <location evidence="2">Membrane</location>
        <topology evidence="2">Peripheral membrane protein</topology>
    </subcellularLocation>
</comment>
<keyword evidence="7 10" id="KW-0472">Membrane</keyword>
<evidence type="ECO:0000256" key="5">
    <source>
        <dbReference type="ARBA" id="ARBA00022781"/>
    </source>
</evidence>
<dbReference type="AlphaFoldDB" id="A0AAI8AMH6"/>
<keyword evidence="10" id="KW-1003">Cell membrane</keyword>
<dbReference type="HAMAP" id="MF_00815">
    <property type="entry name" value="ATP_synth_gamma_bact"/>
    <property type="match status" value="1"/>
</dbReference>
<evidence type="ECO:0000256" key="10">
    <source>
        <dbReference type="HAMAP-Rule" id="MF_00815"/>
    </source>
</evidence>
<comment type="subunit">
    <text evidence="10">F-type ATPases have 2 components, CF(1) - the catalytic core - and CF(0) - the membrane proton channel. CF(1) has five subunits: alpha(3), beta(3), gamma(1), delta(1), epsilon(1). CF(0) has three main subunits: a, b and c.</text>
</comment>
<sequence length="282" mass="32420">MVALSKLKSRFLQIKNTEKITKAMELISNAKIPKLRREFVQVSQYFTNLNEIFLSIIKKTTSINVFDLDTTKPRVFIVITSDLGLCGAYNVNVVKKLKSLIKEEDRIIVIGKKGISYLSKFKNQIDLEFDVVDRADRLEIIFKVKEQIEKYLENKQISGIEIIYTQFINTLTFNAINFTLLPIDKNIEQQKLEFKQNSKLEIEFEPSPESVLKNLIPIYFGAALNNFLFESKISEIASRRIAMENASDNANEIIDKLSIELNRTRQASITQEITEIVGSILK</sequence>
<accession>A0AAI8AMH6</accession>
<dbReference type="PANTHER" id="PTHR11693:SF22">
    <property type="entry name" value="ATP SYNTHASE SUBUNIT GAMMA, MITOCHONDRIAL"/>
    <property type="match status" value="1"/>
</dbReference>
<dbReference type="InterPro" id="IPR035968">
    <property type="entry name" value="ATP_synth_F1_ATPase_gsu"/>
</dbReference>
<dbReference type="GO" id="GO:0005524">
    <property type="term" value="F:ATP binding"/>
    <property type="evidence" value="ECO:0007669"/>
    <property type="project" value="UniProtKB-UniRule"/>
</dbReference>
<keyword evidence="4 10" id="KW-0813">Transport</keyword>
<dbReference type="SUPFAM" id="SSF52943">
    <property type="entry name" value="ATP synthase (F1-ATPase), gamma subunit"/>
    <property type="match status" value="1"/>
</dbReference>
<reference evidence="11 12" key="1">
    <citation type="journal article" date="2013" name="Genome Announc.">
        <title>Complete Genome Sequence of Mycoplasma hyorhinis Strain SK76.</title>
        <authorList>
            <person name="Goodison S."/>
            <person name="Urquidi V."/>
            <person name="Kumar D."/>
            <person name="Reyes L."/>
            <person name="Rosser C.J."/>
        </authorList>
    </citation>
    <scope>NUCLEOTIDE SEQUENCE [LARGE SCALE GENOMIC DNA]</scope>
    <source>
        <strain evidence="11 12">SK76</strain>
    </source>
</reference>
<comment type="similarity">
    <text evidence="3 10">Belongs to the ATPase gamma chain family.</text>
</comment>
<dbReference type="PANTHER" id="PTHR11693">
    <property type="entry name" value="ATP SYNTHASE GAMMA CHAIN"/>
    <property type="match status" value="1"/>
</dbReference>
<keyword evidence="9 10" id="KW-0066">ATP synthesis</keyword>
<evidence type="ECO:0000256" key="4">
    <source>
        <dbReference type="ARBA" id="ARBA00022448"/>
    </source>
</evidence>
<evidence type="ECO:0000256" key="2">
    <source>
        <dbReference type="ARBA" id="ARBA00004170"/>
    </source>
</evidence>
<evidence type="ECO:0000256" key="7">
    <source>
        <dbReference type="ARBA" id="ARBA00023136"/>
    </source>
</evidence>
<dbReference type="Gene3D" id="1.10.287.80">
    <property type="entry name" value="ATP synthase, gamma subunit, helix hairpin domain"/>
    <property type="match status" value="1"/>
</dbReference>
<keyword evidence="5 10" id="KW-0375">Hydrogen ion transport</keyword>
<comment type="function">
    <text evidence="1 10">Produces ATP from ADP in the presence of a proton gradient across the membrane. The gamma chain is believed to be important in regulating ATPase activity and the flow of protons through the CF(0) complex.</text>
</comment>
<dbReference type="PRINTS" id="PR00126">
    <property type="entry name" value="ATPASEGAMMA"/>
</dbReference>
<dbReference type="EMBL" id="CP003914">
    <property type="protein sequence ID" value="AFX74177.1"/>
    <property type="molecule type" value="Genomic_DNA"/>
</dbReference>
<dbReference type="GO" id="GO:0046933">
    <property type="term" value="F:proton-transporting ATP synthase activity, rotational mechanism"/>
    <property type="evidence" value="ECO:0007669"/>
    <property type="project" value="UniProtKB-UniRule"/>
</dbReference>
<evidence type="ECO:0000256" key="3">
    <source>
        <dbReference type="ARBA" id="ARBA00007681"/>
    </source>
</evidence>
<dbReference type="CDD" id="cd12151">
    <property type="entry name" value="F1-ATPase_gamma"/>
    <property type="match status" value="1"/>
</dbReference>
<dbReference type="GO" id="GO:0005886">
    <property type="term" value="C:plasma membrane"/>
    <property type="evidence" value="ECO:0007669"/>
    <property type="project" value="UniProtKB-SubCell"/>
</dbReference>
<proteinExistence type="inferred from homology"/>
<dbReference type="KEGG" id="mhs:MOS_248"/>
<dbReference type="Pfam" id="PF00231">
    <property type="entry name" value="ATP-synt"/>
    <property type="match status" value="1"/>
</dbReference>
<name>A0AAI8AMH6_MESHY</name>